<accession>A0A9P7ZRB3</accession>
<dbReference type="AlphaFoldDB" id="A0A9P7ZRB3"/>
<dbReference type="RefSeq" id="XP_046120600.1">
    <property type="nucleotide sequence ID" value="XM_046260094.1"/>
</dbReference>
<evidence type="ECO:0000313" key="3">
    <source>
        <dbReference type="Proteomes" id="UP000887229"/>
    </source>
</evidence>
<comment type="caution">
    <text evidence="2">The sequence shown here is derived from an EMBL/GenBank/DDBJ whole genome shotgun (WGS) entry which is preliminary data.</text>
</comment>
<feature type="region of interest" description="Disordered" evidence="1">
    <location>
        <begin position="152"/>
        <end position="255"/>
    </location>
</feature>
<dbReference type="OrthoDB" id="5339776at2759"/>
<protein>
    <submittedName>
        <fullName evidence="2">Uncharacterized protein</fullName>
    </submittedName>
</protein>
<name>A0A9P7ZRB3_9HYPO</name>
<dbReference type="InterPro" id="IPR025040">
    <property type="entry name" value="DUF3984"/>
</dbReference>
<keyword evidence="3" id="KW-1185">Reference proteome</keyword>
<sequence>MDLAYNPHAERARRKNRSSTNLHHLSLAPLTTKIPIHDVDASAFHDASLLAPQRSTSYLQGKSAPTTPRLLSHSPAGPRSRSRHRRTPSAPGVHVPNVSKSKSTTHLLGAHGQKNGSMASRHRGKDDLELRDRSDSDWLLRTGALMSTEAREYKGQSWLVSRQSSTSLVAMRDEDDEALEEELAAERERASRLASRRGSSAAGLDEDAGSRMGSRYVSRHASRAQSRSHSLAGLRSAAMTPGDRDGESYFPAEQEGPDFVDLDERLEELEQDTSAADDAAVRRLVQYGTSGGASWISNMIGWRLFSVEENDGDSDEEVDSSTDAASQTTGRSGLSFRHVEGVTNYAGENIQPPRKDESAWGDAAWLLGVATKVIF</sequence>
<reference evidence="2" key="1">
    <citation type="journal article" date="2021" name="IMA Fungus">
        <title>Genomic characterization of three marine fungi, including Emericellopsis atlantica sp. nov. with signatures of a generalist lifestyle and marine biomass degradation.</title>
        <authorList>
            <person name="Hagestad O.C."/>
            <person name="Hou L."/>
            <person name="Andersen J.H."/>
            <person name="Hansen E.H."/>
            <person name="Altermark B."/>
            <person name="Li C."/>
            <person name="Kuhnert E."/>
            <person name="Cox R.J."/>
            <person name="Crous P.W."/>
            <person name="Spatafora J.W."/>
            <person name="Lail K."/>
            <person name="Amirebrahimi M."/>
            <person name="Lipzen A."/>
            <person name="Pangilinan J."/>
            <person name="Andreopoulos W."/>
            <person name="Hayes R.D."/>
            <person name="Ng V."/>
            <person name="Grigoriev I.V."/>
            <person name="Jackson S.A."/>
            <person name="Sutton T.D.S."/>
            <person name="Dobson A.D.W."/>
            <person name="Rama T."/>
        </authorList>
    </citation>
    <scope>NUCLEOTIDE SEQUENCE</scope>
    <source>
        <strain evidence="2">TS7</strain>
    </source>
</reference>
<feature type="compositionally biased region" description="Acidic residues" evidence="1">
    <location>
        <begin position="173"/>
        <end position="183"/>
    </location>
</feature>
<proteinExistence type="predicted"/>
<feature type="region of interest" description="Disordered" evidence="1">
    <location>
        <begin position="1"/>
        <end position="24"/>
    </location>
</feature>
<gene>
    <name evidence="2" type="ORF">F5Z01DRAFT_482496</name>
</gene>
<feature type="region of interest" description="Disordered" evidence="1">
    <location>
        <begin position="58"/>
        <end position="128"/>
    </location>
</feature>
<organism evidence="2 3">
    <name type="scientific">Emericellopsis atlantica</name>
    <dbReference type="NCBI Taxonomy" id="2614577"/>
    <lineage>
        <taxon>Eukaryota</taxon>
        <taxon>Fungi</taxon>
        <taxon>Dikarya</taxon>
        <taxon>Ascomycota</taxon>
        <taxon>Pezizomycotina</taxon>
        <taxon>Sordariomycetes</taxon>
        <taxon>Hypocreomycetidae</taxon>
        <taxon>Hypocreales</taxon>
        <taxon>Bionectriaceae</taxon>
        <taxon>Emericellopsis</taxon>
    </lineage>
</organism>
<feature type="region of interest" description="Disordered" evidence="1">
    <location>
        <begin position="311"/>
        <end position="333"/>
    </location>
</feature>
<dbReference type="GeneID" id="70290997"/>
<dbReference type="EMBL" id="MU251247">
    <property type="protein sequence ID" value="KAG9256676.1"/>
    <property type="molecule type" value="Genomic_DNA"/>
</dbReference>
<feature type="compositionally biased region" description="Acidic residues" evidence="1">
    <location>
        <begin position="311"/>
        <end position="320"/>
    </location>
</feature>
<dbReference type="Proteomes" id="UP000887229">
    <property type="component" value="Unassembled WGS sequence"/>
</dbReference>
<evidence type="ECO:0000313" key="2">
    <source>
        <dbReference type="EMBL" id="KAG9256676.1"/>
    </source>
</evidence>
<feature type="compositionally biased region" description="Low complexity" evidence="1">
    <location>
        <begin position="192"/>
        <end position="203"/>
    </location>
</feature>
<dbReference type="Pfam" id="PF13136">
    <property type="entry name" value="DUF3984"/>
    <property type="match status" value="1"/>
</dbReference>
<feature type="compositionally biased region" description="Polar residues" evidence="1">
    <location>
        <begin position="321"/>
        <end position="332"/>
    </location>
</feature>
<feature type="compositionally biased region" description="Polar residues" evidence="1">
    <location>
        <begin position="158"/>
        <end position="168"/>
    </location>
</feature>
<evidence type="ECO:0000256" key="1">
    <source>
        <dbReference type="SAM" id="MobiDB-lite"/>
    </source>
</evidence>